<feature type="region of interest" description="Disordered" evidence="3">
    <location>
        <begin position="1"/>
        <end position="35"/>
    </location>
</feature>
<feature type="coiled-coil region" evidence="2">
    <location>
        <begin position="1201"/>
        <end position="1235"/>
    </location>
</feature>
<dbReference type="GO" id="GO:0005200">
    <property type="term" value="F:structural constituent of cytoskeleton"/>
    <property type="evidence" value="ECO:0007669"/>
    <property type="project" value="TreeGrafter"/>
</dbReference>
<dbReference type="PANTHER" id="PTHR47357:SF1">
    <property type="entry name" value="SPINDLE POLE BODY COMPONENT 110"/>
    <property type="match status" value="1"/>
</dbReference>
<dbReference type="PANTHER" id="PTHR47357">
    <property type="entry name" value="COP1-INTERACTIVE PROTEIN 1"/>
    <property type="match status" value="1"/>
</dbReference>
<feature type="coiled-coil region" evidence="2">
    <location>
        <begin position="1327"/>
        <end position="1389"/>
    </location>
</feature>
<accession>A0AAV6NPI1</accession>
<keyword evidence="1 2" id="KW-0175">Coiled coil</keyword>
<evidence type="ECO:0000259" key="4">
    <source>
        <dbReference type="PROSITE" id="PS51774"/>
    </source>
</evidence>
<evidence type="ECO:0000313" key="6">
    <source>
        <dbReference type="Proteomes" id="UP000685013"/>
    </source>
</evidence>
<evidence type="ECO:0000256" key="2">
    <source>
        <dbReference type="SAM" id="Coils"/>
    </source>
</evidence>
<feature type="region of interest" description="Disordered" evidence="3">
    <location>
        <begin position="97"/>
        <end position="124"/>
    </location>
</feature>
<sequence length="2226" mass="257871">MSKHRFRKGLTECSGHDLKSDDIAEQQKMTKAEMEQKISRILKLVKNKDHGKNRGMSRDLKKETEVIGLVEDLYRNYQSIYEQYGHLRDEAERIVKSRKGKEKDNEDVSSSSSSSSSDSESEYFSSEEISNSCVHSLRDEQSSILHAQIQADELEKQIEQKNEALAKVDSLHWELDSVLSQKRELENRKNQEICENMILIGNLKEELTEKTAVVQKMLDEKERVLARIKDMETEIDTMHYRRREIEEHNIRMRSENQWLSTRNSELELALTSKETEASSQTIALMEQVKNLKQKMDASQAERTKLGQDMEQCKQEFSHKLSEMEAENNKLKIKIIDRESILKEKDKTITALNEKNKQAKSCLPDVASSMIGVERKMEDLAEELRNSLEDKIRLLSQRILVAEQLHNESKENFRARNKRYEQEKRQFEKKIGNHEAELMKLGNMNEFEMDRMTRKIEEESTKLLNHMLKITKELTFAKYWVRTRNNELKQLKTNLTRFVGQMEEKEEQEFMLREKVWNLEAKLSKEGGEKLNLIRSLSQLEKKMTKMVNLVKEKDEEVFQLAEEKREVIRQLCAVIDHHRSRGKFREYSLSKGQIFSIATTDSIPSNFEAAKIAISLAFWLISSLFISHFPLISLSLSLPVLLVLFSLIFGSSSDFQFWIQKYDCWLNLDEEDEMTKHRFRDSMKSIFGSHLDPETEERLKGSKSVVQDKVNKIKELIRDEDLGVEDHDQSGTGKKQSVDELIDDFHKDYKALYEQYDSLTGDLRRKFQKRKGKERSSSSSSSDSDSDDSNDSPKNERELQEVGDIKLELEAALSEVANLKTILATTTKEHESLNSEHLTALSKIQEADGIIRDFKFEAETWDAQKSKFLLEIEELKLALGNASKIEAELNGVIEGMETEMNRFIEEKETARGKIEGGEKTIEELKEKLSTTMEEKETLHLKHLEALNNIQEVEKVVGAVKIDAEALGLEKSKFLLEIEELSQKLSTAGEIQSELNGRLKDIETEKETLIKEKETAWRKIEEGDKIVEELNATIDSLRSQLTASVEDKEALTLEHGTALSKINEAEKIIADMRVEAESLGVEKSDFLLKIEEQNQKLSLAENLEADLNKKLKDLEMEKEKLVEEKEIALRTIREAENVNEELNAAVEQLKRQLAASIEEKEVLNLQHLTTLSRVQEADTIIRDMKVEAETRDVEKSKLLLEIEELNQKLGAAGELEAQLNERLRDIGIEKDNLIKEKEADKRTIEEGQKIIEELNILTDQVKRQLTATIEEKEVLNLDHATVLSKIIEADKIIGDMKTQAEAWGVEKADLLLKIEEISERLSNAVKIEAELNGRLKDIEIQKDDLIKEKEIAWKEIEQGKNVRQELNVLVDQLNSQLTTTVEEKKALNLEHVMALSKLQEANEIIESSKVEAETWGLEKSKLLLEVEGLNQRLSSAAKLETELYEKLNDVEIEKVNLMKERETAWRRIEVGEKTIKELNEMGDRLKEEKMTIFQELETARGEVSFLKRQIQSTELQAANLTHSLEASEEENRLLNLKIVEISSEIQLAQQTNQELVSQMQLLKEDLGMRERERSTLVEKHEVHVNESLTRVTVLEAQVTRLETALELLQTREKDLFQQLEIKAAEAKQLGEENIGLQAQVSEIEVLFRERENELSILRKKLEDSENQSSSSIANLTLEINRLLEEVSSLRAQKGELEEQMICRNEEASLQAKGLTDQVETLLQQLEFQQSQKVDLELQLERTTQTISEYTIQMQESEEEIVKKNSDQQRLLKEKEDLIVQIKDLESAFDSLCNEKREVEEKLKSQVDENSRFREEKLDLEKKCSELESTLTDRGVELSTLREKHRGVEAEALSQKLILVAQVENLQEKVNSLQNEKSEIEFRVEREKNELLDTLTQLEKEKVELLNSIADHQRNLKEHEDAYKKLNDQYKLVEDQFEECKLKLDNAEMKMAEMAQEFRKDIRSKDEVKDDLELMVEDLNRELEVKSDEINLLVENTRTIEVKLRLSNQKLRVTEQLLTEKEEIFRKAELKYLEEQRLLEERIHGLSATIVANNKAHQETISTVSENININLSQLECVSKKFELDYAKYEKCIIATSHQLQFAKSWVSKAIRETESLKKEVVTLGEQLQEKRERESILIKQVEKLEKKANKEGSEKEGLVQAIHQLEKRQRELEKMMDEKNEGMLGLEEEKKEAIRQLCILIEYHRSRYDFLKDEVLKLNVKGGQSVR</sequence>
<feature type="compositionally biased region" description="Low complexity" evidence="3">
    <location>
        <begin position="109"/>
        <end position="124"/>
    </location>
</feature>
<feature type="coiled-coil region" evidence="2">
    <location>
        <begin position="893"/>
        <end position="941"/>
    </location>
</feature>
<proteinExistence type="predicted"/>
<feature type="coiled-coil region" evidence="2">
    <location>
        <begin position="1646"/>
        <end position="1828"/>
    </location>
</feature>
<feature type="coiled-coil region" evidence="2">
    <location>
        <begin position="137"/>
        <end position="234"/>
    </location>
</feature>
<dbReference type="GO" id="GO:0003779">
    <property type="term" value="F:actin binding"/>
    <property type="evidence" value="ECO:0007669"/>
    <property type="project" value="InterPro"/>
</dbReference>
<evidence type="ECO:0000256" key="1">
    <source>
        <dbReference type="ARBA" id="ARBA00023054"/>
    </source>
</evidence>
<organism evidence="5 6">
    <name type="scientific">Cucurbita argyrosperma subsp. sororia</name>
    <dbReference type="NCBI Taxonomy" id="37648"/>
    <lineage>
        <taxon>Eukaryota</taxon>
        <taxon>Viridiplantae</taxon>
        <taxon>Streptophyta</taxon>
        <taxon>Embryophyta</taxon>
        <taxon>Tracheophyta</taxon>
        <taxon>Spermatophyta</taxon>
        <taxon>Magnoliopsida</taxon>
        <taxon>eudicotyledons</taxon>
        <taxon>Gunneridae</taxon>
        <taxon>Pentapetalae</taxon>
        <taxon>rosids</taxon>
        <taxon>fabids</taxon>
        <taxon>Cucurbitales</taxon>
        <taxon>Cucurbitaceae</taxon>
        <taxon>Cucurbiteae</taxon>
        <taxon>Cucurbita</taxon>
    </lineage>
</organism>
<feature type="coiled-coil region" evidence="2">
    <location>
        <begin position="2112"/>
        <end position="2195"/>
    </location>
</feature>
<keyword evidence="6" id="KW-1185">Reference proteome</keyword>
<feature type="domain" description="NAB" evidence="4">
    <location>
        <begin position="6"/>
        <end position="91"/>
    </location>
</feature>
<dbReference type="PROSITE" id="PS51774">
    <property type="entry name" value="NAB"/>
    <property type="match status" value="2"/>
</dbReference>
<feature type="coiled-coil region" evidence="2">
    <location>
        <begin position="369"/>
        <end position="436"/>
    </location>
</feature>
<dbReference type="GO" id="GO:0005856">
    <property type="term" value="C:cytoskeleton"/>
    <property type="evidence" value="ECO:0007669"/>
    <property type="project" value="TreeGrafter"/>
</dbReference>
<feature type="coiled-coil region" evidence="2">
    <location>
        <begin position="1467"/>
        <end position="1564"/>
    </location>
</feature>
<feature type="non-terminal residue" evidence="5">
    <location>
        <position position="1"/>
    </location>
</feature>
<dbReference type="Proteomes" id="UP000685013">
    <property type="component" value="Chromosome 4"/>
</dbReference>
<dbReference type="Pfam" id="PF07765">
    <property type="entry name" value="KIP1"/>
    <property type="match status" value="2"/>
</dbReference>
<feature type="compositionally biased region" description="Basic and acidic residues" evidence="3">
    <location>
        <begin position="97"/>
        <end position="106"/>
    </location>
</feature>
<feature type="domain" description="NAB" evidence="4">
    <location>
        <begin position="683"/>
        <end position="763"/>
    </location>
</feature>
<reference evidence="5 6" key="1">
    <citation type="journal article" date="2021" name="Hortic Res">
        <title>The domestication of Cucurbita argyrosperma as revealed by the genome of its wild relative.</title>
        <authorList>
            <person name="Barrera-Redondo J."/>
            <person name="Sanchez-de la Vega G."/>
            <person name="Aguirre-Liguori J.A."/>
            <person name="Castellanos-Morales G."/>
            <person name="Gutierrez-Guerrero Y.T."/>
            <person name="Aguirre-Dugua X."/>
            <person name="Aguirre-Planter E."/>
            <person name="Tenaillon M.I."/>
            <person name="Lira-Saade R."/>
            <person name="Eguiarte L.E."/>
        </authorList>
    </citation>
    <scope>NUCLEOTIDE SEQUENCE [LARGE SCALE GENOMIC DNA]</scope>
    <source>
        <strain evidence="5">JBR-2021</strain>
    </source>
</reference>
<name>A0AAV6NPI1_9ROSI</name>
<protein>
    <submittedName>
        <fullName evidence="5">COP1-interactive protein 1</fullName>
    </submittedName>
</protein>
<feature type="coiled-coil region" evidence="2">
    <location>
        <begin position="281"/>
        <end position="333"/>
    </location>
</feature>
<comment type="caution">
    <text evidence="5">The sequence shown here is derived from an EMBL/GenBank/DDBJ whole genome shotgun (WGS) entry which is preliminary data.</text>
</comment>
<evidence type="ECO:0000313" key="5">
    <source>
        <dbReference type="EMBL" id="KAG6600531.1"/>
    </source>
</evidence>
<dbReference type="InterPro" id="IPR011684">
    <property type="entry name" value="NAB"/>
</dbReference>
<dbReference type="EMBL" id="JAGKQH010000004">
    <property type="protein sequence ID" value="KAG6600531.1"/>
    <property type="molecule type" value="Genomic_DNA"/>
</dbReference>
<feature type="coiled-coil region" evidence="2">
    <location>
        <begin position="991"/>
        <end position="1165"/>
    </location>
</feature>
<feature type="coiled-coil region" evidence="2">
    <location>
        <begin position="1854"/>
        <end position="1994"/>
    </location>
</feature>
<evidence type="ECO:0000256" key="3">
    <source>
        <dbReference type="SAM" id="MobiDB-lite"/>
    </source>
</evidence>
<gene>
    <name evidence="5" type="primary">CIP1</name>
    <name evidence="5" type="ORF">SDJN03_05764</name>
</gene>
<feature type="region of interest" description="Disordered" evidence="3">
    <location>
        <begin position="767"/>
        <end position="799"/>
    </location>
</feature>